<dbReference type="AlphaFoldDB" id="A0A126QP55"/>
<dbReference type="CDD" id="cd02440">
    <property type="entry name" value="AdoMet_MTases"/>
    <property type="match status" value="1"/>
</dbReference>
<dbReference type="RefSeq" id="WP_066802634.1">
    <property type="nucleotide sequence ID" value="NZ_CAUVXY020000015.1"/>
</dbReference>
<evidence type="ECO:0000256" key="5">
    <source>
        <dbReference type="ARBA" id="ARBA00037569"/>
    </source>
</evidence>
<evidence type="ECO:0000256" key="3">
    <source>
        <dbReference type="ARBA" id="ARBA00022679"/>
    </source>
</evidence>
<comment type="subcellular location">
    <subcellularLocation>
        <location evidence="11">Cytoplasm</location>
    </subcellularLocation>
</comment>
<keyword evidence="3 11" id="KW-0808">Transferase</keyword>
<dbReference type="SUPFAM" id="SSF53335">
    <property type="entry name" value="S-adenosyl-L-methionine-dependent methyltransferases"/>
    <property type="match status" value="1"/>
</dbReference>
<evidence type="ECO:0000256" key="2">
    <source>
        <dbReference type="ARBA" id="ARBA00022603"/>
    </source>
</evidence>
<reference evidence="14 16" key="1">
    <citation type="journal article" date="2016" name="Front. Microbiol.">
        <title>Genome Sequence of the Piezophilic, Mesophilic Sulfate-Reducing Bacterium Desulfovibrio indicus J2T.</title>
        <authorList>
            <person name="Cao J."/>
            <person name="Maignien L."/>
            <person name="Shao Z."/>
            <person name="Alain K."/>
            <person name="Jebbar M."/>
        </authorList>
    </citation>
    <scope>NUCLEOTIDE SEQUENCE [LARGE SCALE GENOMIC DNA]</scope>
    <source>
        <strain evidence="14 16">J2</strain>
    </source>
</reference>
<gene>
    <name evidence="11" type="primary">rlmE</name>
    <name evidence="11" type="synonym">ftsJ</name>
    <name evidence="11" type="synonym">rrmJ</name>
    <name evidence="14" type="ORF">AWY79_08910</name>
    <name evidence="15" type="ORF">EDC59_101658</name>
</gene>
<feature type="domain" description="Ribosomal RNA methyltransferase FtsJ" evidence="13">
    <location>
        <begin position="17"/>
        <end position="194"/>
    </location>
</feature>
<feature type="binding site" evidence="11">
    <location>
        <position position="69"/>
    </location>
    <ligand>
        <name>S-adenosyl-L-methionine</name>
        <dbReference type="ChEBI" id="CHEBI:59789"/>
    </ligand>
</feature>
<feature type="binding site" evidence="11">
    <location>
        <position position="111"/>
    </location>
    <ligand>
        <name>S-adenosyl-L-methionine</name>
        <dbReference type="ChEBI" id="CHEBI:59789"/>
    </ligand>
</feature>
<dbReference type="EC" id="2.1.1.166" evidence="6 11"/>
<reference evidence="15 17" key="2">
    <citation type="submission" date="2019-03" db="EMBL/GenBank/DDBJ databases">
        <title>Genomic Encyclopedia of Type Strains, Phase IV (KMG-IV): sequencing the most valuable type-strain genomes for metagenomic binning, comparative biology and taxonomic classification.</title>
        <authorList>
            <person name="Goeker M."/>
        </authorList>
    </citation>
    <scope>NUCLEOTIDE SEQUENCE [LARGE SCALE GENOMIC DNA]</scope>
    <source>
        <strain evidence="15 17">DSM 101483</strain>
    </source>
</reference>
<comment type="function">
    <text evidence="5 11">Specifically methylates the uridine in position 2552 of 23S rRNA at the 2'-O position of the ribose in the fully assembled 50S ribosomal subunit.</text>
</comment>
<dbReference type="InterPro" id="IPR029063">
    <property type="entry name" value="SAM-dependent_MTases_sf"/>
</dbReference>
<dbReference type="HAMAP" id="MF_01547">
    <property type="entry name" value="RNA_methyltr_E"/>
    <property type="match status" value="1"/>
</dbReference>
<dbReference type="KEGG" id="dej:AWY79_08910"/>
<evidence type="ECO:0000256" key="1">
    <source>
        <dbReference type="ARBA" id="ARBA00022552"/>
    </source>
</evidence>
<dbReference type="Pfam" id="PF01728">
    <property type="entry name" value="FtsJ"/>
    <property type="match status" value="1"/>
</dbReference>
<dbReference type="InterPro" id="IPR015507">
    <property type="entry name" value="rRNA-MeTfrase_E"/>
</dbReference>
<dbReference type="InterPro" id="IPR002877">
    <property type="entry name" value="RNA_MeTrfase_FtsJ_dom"/>
</dbReference>
<keyword evidence="11" id="KW-0963">Cytoplasm</keyword>
<accession>A0A126QP55</accession>
<dbReference type="PIRSF" id="PIRSF005461">
    <property type="entry name" value="23S_rRNA_mtase"/>
    <property type="match status" value="1"/>
</dbReference>
<dbReference type="OrthoDB" id="9790080at2"/>
<organism evidence="15 17">
    <name type="scientific">Pseudodesulfovibrio indicus</name>
    <dbReference type="NCBI Taxonomy" id="1716143"/>
    <lineage>
        <taxon>Bacteria</taxon>
        <taxon>Pseudomonadati</taxon>
        <taxon>Thermodesulfobacteriota</taxon>
        <taxon>Desulfovibrionia</taxon>
        <taxon>Desulfovibrionales</taxon>
        <taxon>Desulfovibrionaceae</taxon>
    </lineage>
</organism>
<comment type="catalytic activity">
    <reaction evidence="10 11">
        <text>uridine(2552) in 23S rRNA + S-adenosyl-L-methionine = 2'-O-methyluridine(2552) in 23S rRNA + S-adenosyl-L-homocysteine + H(+)</text>
        <dbReference type="Rhea" id="RHEA:42720"/>
        <dbReference type="Rhea" id="RHEA-COMP:10202"/>
        <dbReference type="Rhea" id="RHEA-COMP:10203"/>
        <dbReference type="ChEBI" id="CHEBI:15378"/>
        <dbReference type="ChEBI" id="CHEBI:57856"/>
        <dbReference type="ChEBI" id="CHEBI:59789"/>
        <dbReference type="ChEBI" id="CHEBI:65315"/>
        <dbReference type="ChEBI" id="CHEBI:74478"/>
        <dbReference type="EC" id="2.1.1.166"/>
    </reaction>
</comment>
<evidence type="ECO:0000313" key="17">
    <source>
        <dbReference type="Proteomes" id="UP000295506"/>
    </source>
</evidence>
<evidence type="ECO:0000256" key="6">
    <source>
        <dbReference type="ARBA" id="ARBA00038861"/>
    </source>
</evidence>
<keyword evidence="2 11" id="KW-0489">Methyltransferase</keyword>
<evidence type="ECO:0000259" key="13">
    <source>
        <dbReference type="Pfam" id="PF01728"/>
    </source>
</evidence>
<keyword evidence="4 11" id="KW-0949">S-adenosyl-L-methionine</keyword>
<sequence length="199" mass="22582">MKQYQDKYFKRAKKENYAARSVYKLKEMDKKFQIFKKGQTVLDLGAAPGSWTQFAGERVGPEGRVLAVDIQTTKHSFADNIIFLQADVFSDAPELLEAMEPLTPFDVIISDMAPKTTGIKFADQANSLELCERAFEVALKRLKKGGHFAVKIFEGGEINDYRNMIRPYFEKIKNFKPYSSRSESKEIFIVALGFKGVDG</sequence>
<proteinExistence type="inferred from homology"/>
<comment type="similarity">
    <text evidence="11">Belongs to the class I-like SAM-binding methyltransferase superfamily. RNA methyltransferase RlmE family.</text>
</comment>
<evidence type="ECO:0000256" key="4">
    <source>
        <dbReference type="ARBA" id="ARBA00022691"/>
    </source>
</evidence>
<dbReference type="GO" id="GO:0005737">
    <property type="term" value="C:cytoplasm"/>
    <property type="evidence" value="ECO:0007669"/>
    <property type="project" value="UniProtKB-SubCell"/>
</dbReference>
<feature type="binding site" evidence="11">
    <location>
        <position position="87"/>
    </location>
    <ligand>
        <name>S-adenosyl-L-methionine</name>
        <dbReference type="ChEBI" id="CHEBI:59789"/>
    </ligand>
</feature>
<name>A0A126QP55_9BACT</name>
<evidence type="ECO:0000313" key="14">
    <source>
        <dbReference type="EMBL" id="AMK11225.1"/>
    </source>
</evidence>
<evidence type="ECO:0000256" key="9">
    <source>
        <dbReference type="ARBA" id="ARBA00042745"/>
    </source>
</evidence>
<dbReference type="PANTHER" id="PTHR10920:SF18">
    <property type="entry name" value="RRNA METHYLTRANSFERASE 2, MITOCHONDRIAL"/>
    <property type="match status" value="1"/>
</dbReference>
<evidence type="ECO:0000313" key="16">
    <source>
        <dbReference type="Proteomes" id="UP000055611"/>
    </source>
</evidence>
<evidence type="ECO:0000256" key="11">
    <source>
        <dbReference type="HAMAP-Rule" id="MF_01547"/>
    </source>
</evidence>
<keyword evidence="1 11" id="KW-0698">rRNA processing</keyword>
<dbReference type="EMBL" id="CP014206">
    <property type="protein sequence ID" value="AMK11225.1"/>
    <property type="molecule type" value="Genomic_DNA"/>
</dbReference>
<dbReference type="PANTHER" id="PTHR10920">
    <property type="entry name" value="RIBOSOMAL RNA METHYLTRANSFERASE"/>
    <property type="match status" value="1"/>
</dbReference>
<evidence type="ECO:0000256" key="10">
    <source>
        <dbReference type="ARBA" id="ARBA00048970"/>
    </source>
</evidence>
<dbReference type="InterPro" id="IPR050082">
    <property type="entry name" value="RNA_methyltr_RlmE"/>
</dbReference>
<evidence type="ECO:0000256" key="7">
    <source>
        <dbReference type="ARBA" id="ARBA00041129"/>
    </source>
</evidence>
<feature type="binding site" evidence="11">
    <location>
        <position position="51"/>
    </location>
    <ligand>
        <name>S-adenosyl-L-methionine</name>
        <dbReference type="ChEBI" id="CHEBI:59789"/>
    </ligand>
</feature>
<protein>
    <recommendedName>
        <fullName evidence="7 11">Ribosomal RNA large subunit methyltransferase E</fullName>
        <ecNumber evidence="6 11">2.1.1.166</ecNumber>
    </recommendedName>
    <alternativeName>
        <fullName evidence="9 11">23S rRNA Um2552 methyltransferase</fullName>
    </alternativeName>
    <alternativeName>
        <fullName evidence="8 11">rRNA (uridine-2'-O-)-methyltransferase</fullName>
    </alternativeName>
</protein>
<feature type="binding site" evidence="11">
    <location>
        <position position="49"/>
    </location>
    <ligand>
        <name>S-adenosyl-L-methionine</name>
        <dbReference type="ChEBI" id="CHEBI:59789"/>
    </ligand>
</feature>
<dbReference type="EMBL" id="SOBK01000001">
    <property type="protein sequence ID" value="TDT92252.1"/>
    <property type="molecule type" value="Genomic_DNA"/>
</dbReference>
<dbReference type="Proteomes" id="UP000295506">
    <property type="component" value="Unassembled WGS sequence"/>
</dbReference>
<dbReference type="Proteomes" id="UP000055611">
    <property type="component" value="Chromosome"/>
</dbReference>
<evidence type="ECO:0000256" key="8">
    <source>
        <dbReference type="ARBA" id="ARBA00041995"/>
    </source>
</evidence>
<evidence type="ECO:0000256" key="12">
    <source>
        <dbReference type="PIRSR" id="PIRSR005461-1"/>
    </source>
</evidence>
<keyword evidence="16" id="KW-1185">Reference proteome</keyword>
<dbReference type="Gene3D" id="3.40.50.150">
    <property type="entry name" value="Vaccinia Virus protein VP39"/>
    <property type="match status" value="1"/>
</dbReference>
<feature type="active site" description="Proton acceptor" evidence="11 12">
    <location>
        <position position="151"/>
    </location>
</feature>
<evidence type="ECO:0000313" key="15">
    <source>
        <dbReference type="EMBL" id="TDT92252.1"/>
    </source>
</evidence>
<dbReference type="GO" id="GO:0008650">
    <property type="term" value="F:rRNA (uridine-2'-O-)-methyltransferase activity"/>
    <property type="evidence" value="ECO:0007669"/>
    <property type="project" value="UniProtKB-UniRule"/>
</dbReference>